<dbReference type="GO" id="GO:0003677">
    <property type="term" value="F:DNA binding"/>
    <property type="evidence" value="ECO:0007669"/>
    <property type="project" value="UniProtKB-KW"/>
</dbReference>
<evidence type="ECO:0000313" key="7">
    <source>
        <dbReference type="Proteomes" id="UP001500751"/>
    </source>
</evidence>
<feature type="domain" description="HTH lacI-type" evidence="5">
    <location>
        <begin position="17"/>
        <end position="72"/>
    </location>
</feature>
<gene>
    <name evidence="6" type="ORF">GCM10009839_53760</name>
</gene>
<organism evidence="6 7">
    <name type="scientific">Catenulispora yoronensis</name>
    <dbReference type="NCBI Taxonomy" id="450799"/>
    <lineage>
        <taxon>Bacteria</taxon>
        <taxon>Bacillati</taxon>
        <taxon>Actinomycetota</taxon>
        <taxon>Actinomycetes</taxon>
        <taxon>Catenulisporales</taxon>
        <taxon>Catenulisporaceae</taxon>
        <taxon>Catenulispora</taxon>
    </lineage>
</organism>
<dbReference type="Pfam" id="PF00356">
    <property type="entry name" value="LacI"/>
    <property type="match status" value="1"/>
</dbReference>
<dbReference type="PANTHER" id="PTHR30146">
    <property type="entry name" value="LACI-RELATED TRANSCRIPTIONAL REPRESSOR"/>
    <property type="match status" value="1"/>
</dbReference>
<feature type="compositionally biased region" description="Low complexity" evidence="4">
    <location>
        <begin position="336"/>
        <end position="360"/>
    </location>
</feature>
<dbReference type="InterPro" id="IPR028082">
    <property type="entry name" value="Peripla_BP_I"/>
</dbReference>
<reference evidence="6 7" key="1">
    <citation type="journal article" date="2019" name="Int. J. Syst. Evol. Microbiol.">
        <title>The Global Catalogue of Microorganisms (GCM) 10K type strain sequencing project: providing services to taxonomists for standard genome sequencing and annotation.</title>
        <authorList>
            <consortium name="The Broad Institute Genomics Platform"/>
            <consortium name="The Broad Institute Genome Sequencing Center for Infectious Disease"/>
            <person name="Wu L."/>
            <person name="Ma J."/>
        </authorList>
    </citation>
    <scope>NUCLEOTIDE SEQUENCE [LARGE SCALE GENOMIC DNA]</scope>
    <source>
        <strain evidence="6 7">JCM 16014</strain>
    </source>
</reference>
<dbReference type="InterPro" id="IPR046335">
    <property type="entry name" value="LacI/GalR-like_sensor"/>
</dbReference>
<dbReference type="InterPro" id="IPR000843">
    <property type="entry name" value="HTH_LacI"/>
</dbReference>
<evidence type="ECO:0000256" key="4">
    <source>
        <dbReference type="SAM" id="MobiDB-lite"/>
    </source>
</evidence>
<dbReference type="Proteomes" id="UP001500751">
    <property type="component" value="Unassembled WGS sequence"/>
</dbReference>
<dbReference type="SUPFAM" id="SSF53822">
    <property type="entry name" value="Periplasmic binding protein-like I"/>
    <property type="match status" value="1"/>
</dbReference>
<protein>
    <submittedName>
        <fullName evidence="6">LacI family DNA-binding transcriptional regulator</fullName>
    </submittedName>
</protein>
<proteinExistence type="predicted"/>
<evidence type="ECO:0000256" key="2">
    <source>
        <dbReference type="ARBA" id="ARBA00023125"/>
    </source>
</evidence>
<dbReference type="PROSITE" id="PS50932">
    <property type="entry name" value="HTH_LACI_2"/>
    <property type="match status" value="1"/>
</dbReference>
<dbReference type="Gene3D" id="3.40.50.2300">
    <property type="match status" value="2"/>
</dbReference>
<dbReference type="EMBL" id="BAAAQN010000035">
    <property type="protein sequence ID" value="GAA2043677.1"/>
    <property type="molecule type" value="Genomic_DNA"/>
</dbReference>
<feature type="region of interest" description="Disordered" evidence="4">
    <location>
        <begin position="327"/>
        <end position="385"/>
    </location>
</feature>
<keyword evidence="2 6" id="KW-0238">DNA-binding</keyword>
<dbReference type="InterPro" id="IPR010982">
    <property type="entry name" value="Lambda_DNA-bd_dom_sf"/>
</dbReference>
<dbReference type="Gene3D" id="1.10.260.40">
    <property type="entry name" value="lambda repressor-like DNA-binding domains"/>
    <property type="match status" value="1"/>
</dbReference>
<keyword evidence="1" id="KW-0805">Transcription regulation</keyword>
<keyword evidence="3" id="KW-0804">Transcription</keyword>
<dbReference type="CDD" id="cd01392">
    <property type="entry name" value="HTH_LacI"/>
    <property type="match status" value="1"/>
</dbReference>
<dbReference type="RefSeq" id="WP_344668434.1">
    <property type="nucleotide sequence ID" value="NZ_BAAAQN010000035.1"/>
</dbReference>
<dbReference type="PANTHER" id="PTHR30146:SF153">
    <property type="entry name" value="LACTOSE OPERON REPRESSOR"/>
    <property type="match status" value="1"/>
</dbReference>
<accession>A0ABN2UTV7</accession>
<evidence type="ECO:0000313" key="6">
    <source>
        <dbReference type="EMBL" id="GAA2043677.1"/>
    </source>
</evidence>
<evidence type="ECO:0000259" key="5">
    <source>
        <dbReference type="PROSITE" id="PS50932"/>
    </source>
</evidence>
<sequence>MPTHRSTPSPAPRRGGATLQQVADAAGVSLATASRVLNGSTRTVNPELSAHVKEVASRLRYVSHGPAQALARATTSLVGLLVHDVNDPYFSAIAAGAMRVARERDLLVMVANTYRDADLELDYIARLDAQRARAILVAGSPPVEAAAAAALRERLVDYVLGGGRVVSIGDQGPEIDALLPENVEGGRAAALHLAGLGHREIGVVTGPAGLVTVAERLEGFSAGLMESADDAHVIAQQGDFTRDGGYRATRRLLEQHPEITAVFALSDLMAVGALAALREAGRRVPDEVSVVGFDDLAICADLTPALTTVRVDTEGMGEQAMRMVVEADSPDDDGGSESAGADGASSAPDVAGDGSATDDAAGQRRRIIKSPTELIVRGSTGPAVS</sequence>
<dbReference type="Pfam" id="PF13377">
    <property type="entry name" value="Peripla_BP_3"/>
    <property type="match status" value="1"/>
</dbReference>
<keyword evidence="7" id="KW-1185">Reference proteome</keyword>
<evidence type="ECO:0000256" key="1">
    <source>
        <dbReference type="ARBA" id="ARBA00023015"/>
    </source>
</evidence>
<dbReference type="SUPFAM" id="SSF47413">
    <property type="entry name" value="lambda repressor-like DNA-binding domains"/>
    <property type="match status" value="1"/>
</dbReference>
<dbReference type="CDD" id="cd06267">
    <property type="entry name" value="PBP1_LacI_sugar_binding-like"/>
    <property type="match status" value="1"/>
</dbReference>
<name>A0ABN2UTV7_9ACTN</name>
<evidence type="ECO:0000256" key="3">
    <source>
        <dbReference type="ARBA" id="ARBA00023163"/>
    </source>
</evidence>
<dbReference type="SMART" id="SM00354">
    <property type="entry name" value="HTH_LACI"/>
    <property type="match status" value="1"/>
</dbReference>
<comment type="caution">
    <text evidence="6">The sequence shown here is derived from an EMBL/GenBank/DDBJ whole genome shotgun (WGS) entry which is preliminary data.</text>
</comment>